<dbReference type="Proteomes" id="UP000762271">
    <property type="component" value="Unassembled WGS sequence"/>
</dbReference>
<proteinExistence type="inferred from homology"/>
<gene>
    <name evidence="9" type="ORF">G6693_03995</name>
    <name evidence="8" type="ORF">Pas1_07255</name>
</gene>
<dbReference type="Gene3D" id="3.30.560.10">
    <property type="entry name" value="Glucose Oxidase, domain 3"/>
    <property type="match status" value="1"/>
</dbReference>
<evidence type="ECO:0000313" key="10">
    <source>
        <dbReference type="Proteomes" id="UP000248592"/>
    </source>
</evidence>
<feature type="binding site" evidence="5">
    <location>
        <position position="222"/>
    </location>
    <ligand>
        <name>FAD</name>
        <dbReference type="ChEBI" id="CHEBI:57692"/>
    </ligand>
</feature>
<dbReference type="PIRSF" id="PIRSF000137">
    <property type="entry name" value="Alcohol_oxidase"/>
    <property type="match status" value="1"/>
</dbReference>
<feature type="domain" description="Glucose-methanol-choline oxidoreductase C-terminal" evidence="7">
    <location>
        <begin position="396"/>
        <end position="531"/>
    </location>
</feature>
<evidence type="ECO:0000259" key="6">
    <source>
        <dbReference type="Pfam" id="PF00732"/>
    </source>
</evidence>
<sequence>MNQANSYDYIIIGAGSAGCMLANRLSQDSQKRVLLIEAGKKDNYVWIHIPVGYLYCIDNPRADWRFRTSKEAGLNGRSLLYPRGKVLGGCSSINGMIYMRGQAADYQSWVEATGDAAWSWDEALRRYKSFEDYHSPTNAWHGKGGEWTVSRQRLRWPIMDIFKAAAVQAGIPASDDFNQGDNFGVGYFDVSQRKGWRLNTAKAFLKDAQQRPNLTVITEAMVNKLIIDPVTKNCLGVEYIQGGQTQQGYCAIEQGGEVLLCAGAIGSVQILERSGIGNAKHLNALGIPVMSDLPGVGENLQDHLQLRMIYKVSGIATLNAKVHSWFGKILIGLEYLFKRSGPMSMAPSQLGAFAYSSPAQERANVEYHVQPLSLEKFGDPLHRFNAFTASVCNLRPTSRGSVHIDSVDVNAPPVISPNYLSTDEDRQIAAESLRLTRKIVQSPALAPYSPEEYKPGMQYQSDADLVKAAGDIGTTIFHPVGTCKMGRANDPMAVLDSELRVRGIHHLRVVDASAMPTITSGNTAAPTMMIAQRAVELITGKQS</sequence>
<dbReference type="InterPro" id="IPR000172">
    <property type="entry name" value="GMC_OxRdtase_N"/>
</dbReference>
<comment type="cofactor">
    <cofactor evidence="1 5">
        <name>FAD</name>
        <dbReference type="ChEBI" id="CHEBI:57692"/>
    </cofactor>
</comment>
<reference evidence="8" key="2">
    <citation type="journal article" date="2019" name="Int. J. Syst. Evol. Microbiol.">
        <title>Polynucleobacter paneuropaeus sp. nov., characterized by six strains isolated from freshwater lakes located along a 3000 km north-south cross-section across Europe.</title>
        <authorList>
            <person name="Hoetzinger M."/>
            <person name="Schmidt J."/>
            <person name="Pitt A."/>
            <person name="Koll U."/>
            <person name="Lang E."/>
            <person name="Hahn M.W."/>
        </authorList>
    </citation>
    <scope>NUCLEOTIDE SEQUENCE</scope>
    <source>
        <strain evidence="8">MG-25-Pas1-D2</strain>
    </source>
</reference>
<protein>
    <submittedName>
        <fullName evidence="8">Choline dehydrogenase</fullName>
    </submittedName>
</protein>
<dbReference type="AlphaFoldDB" id="A0A2Z4JV65"/>
<comment type="similarity">
    <text evidence="2">Belongs to the GMC oxidoreductase family.</text>
</comment>
<dbReference type="InterPro" id="IPR036188">
    <property type="entry name" value="FAD/NAD-bd_sf"/>
</dbReference>
<dbReference type="EMBL" id="JAANGI010000001">
    <property type="protein sequence ID" value="MBT8591086.1"/>
    <property type="molecule type" value="Genomic_DNA"/>
</dbReference>
<reference evidence="10" key="1">
    <citation type="submission" date="2018-06" db="EMBL/GenBank/DDBJ databases">
        <title>Description of a new Polynucleobacter species.</title>
        <authorList>
            <person name="Hahn M.W."/>
        </authorList>
    </citation>
    <scope>NUCLEOTIDE SEQUENCE [LARGE SCALE GENOMIC DNA]</scope>
    <source>
        <strain evidence="10">MG-25-Pas1-D2</strain>
    </source>
</reference>
<evidence type="ECO:0000256" key="3">
    <source>
        <dbReference type="ARBA" id="ARBA00022630"/>
    </source>
</evidence>
<dbReference type="Pfam" id="PF05199">
    <property type="entry name" value="GMC_oxred_C"/>
    <property type="match status" value="1"/>
</dbReference>
<evidence type="ECO:0000256" key="1">
    <source>
        <dbReference type="ARBA" id="ARBA00001974"/>
    </source>
</evidence>
<reference evidence="9" key="3">
    <citation type="journal article" date="2021" name="Genome Biol. Evol.">
        <title>Continental-Scale Gene Flow Prevents Allopatric Divergence of Pelagic Freshwater Bacteria.</title>
        <authorList>
            <person name="Hoetzinger M."/>
            <person name="Pitt A."/>
            <person name="Huemer A."/>
            <person name="Hahn M.W."/>
        </authorList>
    </citation>
    <scope>NUCLEOTIDE SEQUENCE</scope>
    <source>
        <strain evidence="9">AP-YLGG-20-G6</strain>
    </source>
</reference>
<dbReference type="RefSeq" id="WP_112295194.1">
    <property type="nucleotide sequence ID" value="NZ_CBCSBS010000001.1"/>
</dbReference>
<dbReference type="Pfam" id="PF00732">
    <property type="entry name" value="GMC_oxred_N"/>
    <property type="match status" value="1"/>
</dbReference>
<dbReference type="GO" id="GO:0050660">
    <property type="term" value="F:flavin adenine dinucleotide binding"/>
    <property type="evidence" value="ECO:0007669"/>
    <property type="project" value="InterPro"/>
</dbReference>
<dbReference type="PANTHER" id="PTHR11552:SF147">
    <property type="entry name" value="CHOLINE DEHYDROGENASE, MITOCHONDRIAL"/>
    <property type="match status" value="1"/>
</dbReference>
<dbReference type="InterPro" id="IPR007867">
    <property type="entry name" value="GMC_OxRtase_C"/>
</dbReference>
<dbReference type="Gene3D" id="3.50.50.60">
    <property type="entry name" value="FAD/NAD(P)-binding domain"/>
    <property type="match status" value="1"/>
</dbReference>
<organism evidence="8 10">
    <name type="scientific">Polynucleobacter paneuropaeus</name>
    <dbReference type="NCBI Taxonomy" id="2527775"/>
    <lineage>
        <taxon>Bacteria</taxon>
        <taxon>Pseudomonadati</taxon>
        <taxon>Pseudomonadota</taxon>
        <taxon>Betaproteobacteria</taxon>
        <taxon>Burkholderiales</taxon>
        <taxon>Burkholderiaceae</taxon>
        <taxon>Polynucleobacter</taxon>
    </lineage>
</organism>
<keyword evidence="4 5" id="KW-0274">FAD</keyword>
<dbReference type="InterPro" id="IPR012132">
    <property type="entry name" value="GMC_OxRdtase"/>
</dbReference>
<evidence type="ECO:0000313" key="9">
    <source>
        <dbReference type="EMBL" id="MBT8591086.1"/>
    </source>
</evidence>
<evidence type="ECO:0000256" key="2">
    <source>
        <dbReference type="ARBA" id="ARBA00010790"/>
    </source>
</evidence>
<dbReference type="EMBL" id="CP030085">
    <property type="protein sequence ID" value="AWW50706.1"/>
    <property type="molecule type" value="Genomic_DNA"/>
</dbReference>
<feature type="binding site" evidence="5">
    <location>
        <position position="86"/>
    </location>
    <ligand>
        <name>FAD</name>
        <dbReference type="ChEBI" id="CHEBI:57692"/>
    </ligand>
</feature>
<evidence type="ECO:0000313" key="8">
    <source>
        <dbReference type="EMBL" id="AWW50706.1"/>
    </source>
</evidence>
<evidence type="ECO:0000259" key="7">
    <source>
        <dbReference type="Pfam" id="PF05199"/>
    </source>
</evidence>
<dbReference type="SUPFAM" id="SSF51905">
    <property type="entry name" value="FAD/NAD(P)-binding domain"/>
    <property type="match status" value="1"/>
</dbReference>
<dbReference type="GO" id="GO:0016614">
    <property type="term" value="F:oxidoreductase activity, acting on CH-OH group of donors"/>
    <property type="evidence" value="ECO:0007669"/>
    <property type="project" value="InterPro"/>
</dbReference>
<feature type="domain" description="Glucose-methanol-choline oxidoreductase N-terminal" evidence="6">
    <location>
        <begin position="7"/>
        <end position="304"/>
    </location>
</feature>
<name>A0A2Z4JV65_9BURK</name>
<evidence type="ECO:0000256" key="5">
    <source>
        <dbReference type="PIRSR" id="PIRSR000137-2"/>
    </source>
</evidence>
<dbReference type="Proteomes" id="UP000248592">
    <property type="component" value="Chromosome"/>
</dbReference>
<accession>A0A2Z4JV65</accession>
<evidence type="ECO:0000256" key="4">
    <source>
        <dbReference type="ARBA" id="ARBA00022827"/>
    </source>
</evidence>
<dbReference type="PANTHER" id="PTHR11552">
    <property type="entry name" value="GLUCOSE-METHANOL-CHOLINE GMC OXIDOREDUCTASE"/>
    <property type="match status" value="1"/>
</dbReference>
<dbReference type="SUPFAM" id="SSF54373">
    <property type="entry name" value="FAD-linked reductases, C-terminal domain"/>
    <property type="match status" value="1"/>
</dbReference>
<keyword evidence="3" id="KW-0285">Flavoprotein</keyword>